<evidence type="ECO:0000313" key="3">
    <source>
        <dbReference type="EMBL" id="PHH71027.1"/>
    </source>
</evidence>
<evidence type="ECO:0000259" key="2">
    <source>
        <dbReference type="Pfam" id="PF10433"/>
    </source>
</evidence>
<dbReference type="EMBL" id="NJES01000558">
    <property type="protein sequence ID" value="PHH71027.1"/>
    <property type="molecule type" value="Genomic_DNA"/>
</dbReference>
<comment type="caution">
    <text evidence="3">The sequence shown here is derived from an EMBL/GenBank/DDBJ whole genome shotgun (WGS) entry which is preliminary data.</text>
</comment>
<accession>A0A2C5YQI7</accession>
<organism evidence="3 4">
    <name type="scientific">Ophiocordyceps camponoti-rufipedis</name>
    <dbReference type="NCBI Taxonomy" id="2004952"/>
    <lineage>
        <taxon>Eukaryota</taxon>
        <taxon>Fungi</taxon>
        <taxon>Dikarya</taxon>
        <taxon>Ascomycota</taxon>
        <taxon>Pezizomycotina</taxon>
        <taxon>Sordariomycetes</taxon>
        <taxon>Hypocreomycetidae</taxon>
        <taxon>Hypocreales</taxon>
        <taxon>Ophiocordycipitaceae</taxon>
        <taxon>Ophiocordyceps</taxon>
    </lineage>
</organism>
<feature type="region of interest" description="Disordered" evidence="1">
    <location>
        <begin position="490"/>
        <end position="509"/>
    </location>
</feature>
<dbReference type="Pfam" id="PF10433">
    <property type="entry name" value="Beta-prop_RSE1_1st"/>
    <property type="match status" value="1"/>
</dbReference>
<dbReference type="Gene3D" id="2.130.10.10">
    <property type="entry name" value="YVTN repeat-like/Quinoprotein amine dehydrogenase"/>
    <property type="match status" value="1"/>
</dbReference>
<dbReference type="Proteomes" id="UP000226431">
    <property type="component" value="Unassembled WGS sequence"/>
</dbReference>
<dbReference type="OrthoDB" id="20774at2759"/>
<proteinExistence type="predicted"/>
<evidence type="ECO:0000313" key="4">
    <source>
        <dbReference type="Proteomes" id="UP000226431"/>
    </source>
</evidence>
<dbReference type="InterPro" id="IPR015943">
    <property type="entry name" value="WD40/YVTN_repeat-like_dom_sf"/>
</dbReference>
<feature type="domain" description="RSE1/DDB1/CPSF1 first beta-propeller" evidence="2">
    <location>
        <begin position="64"/>
        <end position="466"/>
    </location>
</feature>
<dbReference type="STRING" id="2004952.A0A2C5YQI7"/>
<dbReference type="InterPro" id="IPR018846">
    <property type="entry name" value="Beta-prop_RSE1/DDB1/CPSF1_1st"/>
</dbReference>
<sequence>MAFQTNVLRDGEWVTETVNIQSALRQQALAAAAAGGSAGGPVEQDPEPSSFGLLSRTVVQSPIVQRVIPVRLRSKLHNDIAFIGDRFVQIRQLHTDGRLQEIAHKKDFKSRIRSAAVLGDSVEHGLDDETPGGYAKSESDGSAMMVDVPSDLIDTGSLLPPQLLVLVLESHDTVFLFLKERPGCPAQFVCSSFALPRSVPCLGFHLAVDPTSRYMATASPEGVLVMFELEDAKTLDTQYAACGCIRPVKSFRIRLFQGVIHQLEFLYPRPEDDYHIILIIIVIRRERSRDNPVTRMLIYEWEVGDNLKEVFASDRSGSRLPQEHNLPLFLIPLRFNTAFFTVSEKSIGIVKDCLSGSPVFESLGADPPSQTALHHGTGLPLWTAWARPFRRQKYFEKTDIIYLAREDGAIIHIEIEAGDLVPFITNVGCIDANINFAFTAAYDVYSDILIIGGGSSPGGIWKLAPRTELEQALRPKEDLPLELQTRCHPDPCRSLMQSIPRRDEDPKAA</sequence>
<keyword evidence="4" id="KW-1185">Reference proteome</keyword>
<evidence type="ECO:0000256" key="1">
    <source>
        <dbReference type="SAM" id="MobiDB-lite"/>
    </source>
</evidence>
<gene>
    <name evidence="3" type="ORF">CDD80_5568</name>
</gene>
<protein>
    <recommendedName>
        <fullName evidence="2">RSE1/DDB1/CPSF1 first beta-propeller domain-containing protein</fullName>
    </recommendedName>
</protein>
<dbReference type="AlphaFoldDB" id="A0A2C5YQI7"/>
<reference evidence="3 4" key="1">
    <citation type="submission" date="2017-06" db="EMBL/GenBank/DDBJ databases">
        <title>Ant-infecting Ophiocordyceps genomes reveal a high diversity of potential behavioral manipulation genes and a possible major role for enterotoxins.</title>
        <authorList>
            <person name="De Bekker C."/>
            <person name="Evans H.C."/>
            <person name="Brachmann A."/>
            <person name="Hughes D.P."/>
        </authorList>
    </citation>
    <scope>NUCLEOTIDE SEQUENCE [LARGE SCALE GENOMIC DNA]</scope>
    <source>
        <strain evidence="3 4">Map16</strain>
    </source>
</reference>
<feature type="compositionally biased region" description="Basic and acidic residues" evidence="1">
    <location>
        <begin position="500"/>
        <end position="509"/>
    </location>
</feature>
<name>A0A2C5YQI7_9HYPO</name>